<dbReference type="AlphaFoldDB" id="A0A7L4ZG98"/>
<keyword evidence="1" id="KW-0812">Transmembrane</keyword>
<sequence length="928" mass="106364">MRILFFIFFLCSSFQYIAGQTIHRDSILNVLGEYASNYDAENLLRLSREVENYNIGNSLADSLFRANVLFFKAEAISYSGNLLATRKAYEDVIEMCTNSEEGTILKILTIRESNSIELLKGLNIIAYKKSKKANSLLDQVKNMPPPILLAIYNDLAIHSKSFGENTIASSYREKSQKVFNENEHQLTYLTKNNYYGSVLDFYKDTNVDESVLIEAFNKHKKLYESDLANSESETLTIPSYLLSQTKMGEFYLYRLKNGQKNSAEKALSYLNAVLANEKQNNVIDHYKKIAWYLKNEVLLIQNKLKEALDSNNKLIDFSREKESRMGYNRAQRIHILLRLNKVEEARKEVFKMGLIFHSVDENLKKDFSNFSPFQILEYVSIFLNLSDDFKKYGDSNAETKKVIAQLNKLALIQFKNSIDNKLTTPKIRKLFERIISNFIKIKIKGSGTGHGMTTPELLEAIENIENTLDWQEFLQNREVSEFAFVDDYNYEEATLRSEMVKARKKKQDSTILGLKLKLEQLKANFKEQYPNHSKLALSDFKIADFQDKLKMNEVVLRYENLQDSLYVFVIHKNDVQLLSLGASEAISTQINTYVSNISNRKNSDEISKKLYKQLIPTSALSFEHLNIVPDNYLFKLPFETLKNSTNAYLIEDKTIIYTPYLSLLQHNTIVDVDTENQQNSNLMIFTPSYEEISNEPIAELVRGNEYRLNGAKKESELLADLFENATFSDYSATKKNFKKHAPNAQLLHLSMHASVDLVTPELSYLLFTEGNSDNKLYIEELYGMNLKADMAVLSACSTGDGVLDVKKGMISLHRAFTHAGVPTTVASLWEAPDTATQKIMVQFYKELKAGKTKAKALQLAKLQYLKTTDDANLKTPFYWAGFVINGTNNPITFLSSETNYVVWIVLGIGIVLLFLIWFRKRNKKATKR</sequence>
<dbReference type="Proteomes" id="UP000464657">
    <property type="component" value="Chromosome"/>
</dbReference>
<dbReference type="PANTHER" id="PTHR10098">
    <property type="entry name" value="RAPSYN-RELATED"/>
    <property type="match status" value="1"/>
</dbReference>
<accession>A0A7L4ZG98</accession>
<protein>
    <recommendedName>
        <fullName evidence="2">CHAT domain-containing protein</fullName>
    </recommendedName>
</protein>
<keyword evidence="4" id="KW-1185">Reference proteome</keyword>
<dbReference type="PANTHER" id="PTHR10098:SF108">
    <property type="entry name" value="TETRATRICOPEPTIDE REPEAT PROTEIN 28"/>
    <property type="match status" value="1"/>
</dbReference>
<evidence type="ECO:0000259" key="2">
    <source>
        <dbReference type="Pfam" id="PF12770"/>
    </source>
</evidence>
<evidence type="ECO:0000313" key="4">
    <source>
        <dbReference type="Proteomes" id="UP000464657"/>
    </source>
</evidence>
<keyword evidence="1" id="KW-0472">Membrane</keyword>
<gene>
    <name evidence="3" type="ORF">IMCC3317_10180</name>
</gene>
<dbReference type="InterPro" id="IPR024983">
    <property type="entry name" value="CHAT_dom"/>
</dbReference>
<dbReference type="EMBL" id="CP019288">
    <property type="protein sequence ID" value="QHI35672.1"/>
    <property type="molecule type" value="Genomic_DNA"/>
</dbReference>
<evidence type="ECO:0000256" key="1">
    <source>
        <dbReference type="SAM" id="Phobius"/>
    </source>
</evidence>
<reference evidence="3 4" key="1">
    <citation type="journal article" date="2013" name="Int. J. Syst. Evol. Microbiol.">
        <title>Kordia antarctica sp. nov., isolated from Antarctic seawater.</title>
        <authorList>
            <person name="Baek K."/>
            <person name="Choi A."/>
            <person name="Kang I."/>
            <person name="Lee K."/>
            <person name="Cho J.C."/>
        </authorList>
    </citation>
    <scope>NUCLEOTIDE SEQUENCE [LARGE SCALE GENOMIC DNA]</scope>
    <source>
        <strain evidence="3 4">IMCC3317</strain>
    </source>
</reference>
<name>A0A7L4ZG98_9FLAO</name>
<feature type="transmembrane region" description="Helical" evidence="1">
    <location>
        <begin position="900"/>
        <end position="918"/>
    </location>
</feature>
<dbReference type="OrthoDB" id="9771112at2"/>
<keyword evidence="1" id="KW-1133">Transmembrane helix</keyword>
<proteinExistence type="predicted"/>
<feature type="domain" description="CHAT" evidence="2">
    <location>
        <begin position="606"/>
        <end position="886"/>
    </location>
</feature>
<evidence type="ECO:0000313" key="3">
    <source>
        <dbReference type="EMBL" id="QHI35672.1"/>
    </source>
</evidence>
<dbReference type="RefSeq" id="WP_160128400.1">
    <property type="nucleotide sequence ID" value="NZ_CP019288.1"/>
</dbReference>
<organism evidence="3 4">
    <name type="scientific">Kordia antarctica</name>
    <dbReference type="NCBI Taxonomy" id="1218801"/>
    <lineage>
        <taxon>Bacteria</taxon>
        <taxon>Pseudomonadati</taxon>
        <taxon>Bacteroidota</taxon>
        <taxon>Flavobacteriia</taxon>
        <taxon>Flavobacteriales</taxon>
        <taxon>Flavobacteriaceae</taxon>
        <taxon>Kordia</taxon>
    </lineage>
</organism>
<dbReference type="KEGG" id="kan:IMCC3317_10180"/>
<dbReference type="Pfam" id="PF12770">
    <property type="entry name" value="CHAT"/>
    <property type="match status" value="1"/>
</dbReference>